<dbReference type="EMBL" id="LUKN01000506">
    <property type="protein sequence ID" value="OAR02789.1"/>
    <property type="molecule type" value="Genomic_DNA"/>
</dbReference>
<keyword evidence="2" id="KW-1185">Reference proteome</keyword>
<accession>A0A179ILZ9</accession>
<evidence type="ECO:0000313" key="2">
    <source>
        <dbReference type="Proteomes" id="UP000243081"/>
    </source>
</evidence>
<proteinExistence type="predicted"/>
<comment type="caution">
    <text evidence="1">The sequence shown here is derived from an EMBL/GenBank/DDBJ whole genome shotgun (WGS) entry which is preliminary data.</text>
</comment>
<sequence length="285" mass="31761">MSAMCRARQPLQPQASAEALQLKSLSQPAKTASTALAGSLHNSLRVPCFSPNRHPQLVGTDEPCSLRYEMLVASTCFESIRYEGYDCCEVKLVPMTALPGPFRTPLCSHLPACVSQTFESTLLLSIRTLTCISHLARVSAIPRHLLCHPILVWPVGRPICQWASELRSPRPAIGLNCRVKPPLPSFASSRHNQSRLVYRITRRFGFCRLSRSCTERHFSLKLSPHRQRIWCCTSSLSEQVGGALSLDFPPFLIELGFVHGHGASGDWLRCDHRSRLWPRIIGAIA</sequence>
<protein>
    <submittedName>
        <fullName evidence="1">Uncharacterized protein</fullName>
    </submittedName>
</protein>
<organism evidence="1 2">
    <name type="scientific">Cordyceps confragosa</name>
    <name type="common">Lecanicillium lecanii</name>
    <dbReference type="NCBI Taxonomy" id="2714763"/>
    <lineage>
        <taxon>Eukaryota</taxon>
        <taxon>Fungi</taxon>
        <taxon>Dikarya</taxon>
        <taxon>Ascomycota</taxon>
        <taxon>Pezizomycotina</taxon>
        <taxon>Sordariomycetes</taxon>
        <taxon>Hypocreomycetidae</taxon>
        <taxon>Hypocreales</taxon>
        <taxon>Cordycipitaceae</taxon>
        <taxon>Akanthomyces</taxon>
    </lineage>
</organism>
<gene>
    <name evidence="1" type="ORF">LLEC1_07175</name>
</gene>
<dbReference type="Proteomes" id="UP000243081">
    <property type="component" value="Unassembled WGS sequence"/>
</dbReference>
<name>A0A179ILZ9_CORDF</name>
<dbReference type="AlphaFoldDB" id="A0A179ILZ9"/>
<reference evidence="1 2" key="1">
    <citation type="submission" date="2016-03" db="EMBL/GenBank/DDBJ databases">
        <title>Fine-scale spatial genetic structure of a fungal parasite of coffee scale insects.</title>
        <authorList>
            <person name="Jackson D."/>
            <person name="Zemenick K.A."/>
            <person name="Malloure B."/>
            <person name="Quandt C.A."/>
            <person name="James T.Y."/>
        </authorList>
    </citation>
    <scope>NUCLEOTIDE SEQUENCE [LARGE SCALE GENOMIC DNA]</scope>
    <source>
        <strain evidence="1 2">UM487</strain>
    </source>
</reference>
<evidence type="ECO:0000313" key="1">
    <source>
        <dbReference type="EMBL" id="OAR02789.1"/>
    </source>
</evidence>